<reference evidence="1" key="1">
    <citation type="submission" date="2021-01" db="EMBL/GenBank/DDBJ databases">
        <title>Phytophthora aleatoria, a newly-described species from Pinus radiata is distinct from Phytophthora cactorum isolates based on comparative genomics.</title>
        <authorList>
            <person name="Mcdougal R."/>
            <person name="Panda P."/>
            <person name="Williams N."/>
            <person name="Studholme D.J."/>
        </authorList>
    </citation>
    <scope>NUCLEOTIDE SEQUENCE</scope>
    <source>
        <strain evidence="1">NZFS 4037</strain>
    </source>
</reference>
<dbReference type="AlphaFoldDB" id="A0A8J5LZJ8"/>
<sequence length="60" mass="6985">MWTGEAITKTTAEPYLSNCASRAASHLSDTIRKHLQVQFVEEAPSFEAEWRRMWWIMATI</sequence>
<accession>A0A8J5LZJ8</accession>
<gene>
    <name evidence="1" type="ORF">JG688_00015386</name>
</gene>
<name>A0A8J5LZJ8_9STRA</name>
<evidence type="ECO:0000313" key="2">
    <source>
        <dbReference type="Proteomes" id="UP000709295"/>
    </source>
</evidence>
<organism evidence="1 2">
    <name type="scientific">Phytophthora aleatoria</name>
    <dbReference type="NCBI Taxonomy" id="2496075"/>
    <lineage>
        <taxon>Eukaryota</taxon>
        <taxon>Sar</taxon>
        <taxon>Stramenopiles</taxon>
        <taxon>Oomycota</taxon>
        <taxon>Peronosporomycetes</taxon>
        <taxon>Peronosporales</taxon>
        <taxon>Peronosporaceae</taxon>
        <taxon>Phytophthora</taxon>
    </lineage>
</organism>
<comment type="caution">
    <text evidence="1">The sequence shown here is derived from an EMBL/GenBank/DDBJ whole genome shotgun (WGS) entry which is preliminary data.</text>
</comment>
<keyword evidence="2" id="KW-1185">Reference proteome</keyword>
<proteinExistence type="predicted"/>
<dbReference type="Proteomes" id="UP000709295">
    <property type="component" value="Unassembled WGS sequence"/>
</dbReference>
<dbReference type="EMBL" id="JAENGY010001656">
    <property type="protein sequence ID" value="KAG6947798.1"/>
    <property type="molecule type" value="Genomic_DNA"/>
</dbReference>
<protein>
    <submittedName>
        <fullName evidence="1">Uncharacterized protein</fullName>
    </submittedName>
</protein>
<evidence type="ECO:0000313" key="1">
    <source>
        <dbReference type="EMBL" id="KAG6947798.1"/>
    </source>
</evidence>